<evidence type="ECO:0000313" key="2">
    <source>
        <dbReference type="EMBL" id="ORM72923.1"/>
    </source>
</evidence>
<dbReference type="PANTHER" id="PTHR22916:SF3">
    <property type="entry name" value="UDP-GLCNAC:BETAGAL BETA-1,3-N-ACETYLGLUCOSAMINYLTRANSFERASE-LIKE PROTEIN 1"/>
    <property type="match status" value="1"/>
</dbReference>
<gene>
    <name evidence="2" type="ORF">HA48_12040</name>
</gene>
<evidence type="ECO:0000259" key="1">
    <source>
        <dbReference type="Pfam" id="PF00535"/>
    </source>
</evidence>
<accession>A0A1X1D8C3</accession>
<dbReference type="PANTHER" id="PTHR22916">
    <property type="entry name" value="GLYCOSYLTRANSFERASE"/>
    <property type="match status" value="1"/>
</dbReference>
<dbReference type="EMBL" id="MLFS01000031">
    <property type="protein sequence ID" value="ORM72923.1"/>
    <property type="molecule type" value="Genomic_DNA"/>
</dbReference>
<dbReference type="Proteomes" id="UP000193104">
    <property type="component" value="Unassembled WGS sequence"/>
</dbReference>
<dbReference type="Pfam" id="PF00535">
    <property type="entry name" value="Glycos_transf_2"/>
    <property type="match status" value="1"/>
</dbReference>
<dbReference type="Gene3D" id="3.90.550.10">
    <property type="entry name" value="Spore Coat Polysaccharide Biosynthesis Protein SpsA, Chain A"/>
    <property type="match status" value="1"/>
</dbReference>
<comment type="caution">
    <text evidence="2">The sequence shown here is derived from an EMBL/GenBank/DDBJ whole genome shotgun (WGS) entry which is preliminary data.</text>
</comment>
<dbReference type="AlphaFoldDB" id="A0A1X1D8C3"/>
<dbReference type="InterPro" id="IPR001173">
    <property type="entry name" value="Glyco_trans_2-like"/>
</dbReference>
<dbReference type="SUPFAM" id="SSF53448">
    <property type="entry name" value="Nucleotide-diphospho-sugar transferases"/>
    <property type="match status" value="1"/>
</dbReference>
<keyword evidence="3" id="KW-1185">Reference proteome</keyword>
<protein>
    <submittedName>
        <fullName evidence="2">Glycosyl transferase family 2</fullName>
    </submittedName>
</protein>
<dbReference type="STRING" id="1076551.HA48_12040"/>
<sequence length="257" mass="30363">MDDANKNNHRKKVSIITATYNSENFIEQTYNSLLQQTLTQWEWIITDDCSTDSTKNIIEQIKLKDNRVKVFYNSVNSGAAISRNKSLQYANGEFLAFIDSDDLWHESKLERQINFMGNNIDFSFTAFEIMNENLEPKNHYIDKKELRPLNYNDMLKKKATLGCSTVMIRRSTFPNLQMPLLRTGQDYATWLLILKTGTKAYLLPEVLTKYRIVSNSISRNKFKKALRQWQIYRRVEKINIFSSCYYFMHYAFKATFR</sequence>
<dbReference type="GO" id="GO:0016758">
    <property type="term" value="F:hexosyltransferase activity"/>
    <property type="evidence" value="ECO:0007669"/>
    <property type="project" value="UniProtKB-ARBA"/>
</dbReference>
<proteinExistence type="predicted"/>
<organism evidence="2 3">
    <name type="scientific">Pantoea wallisii</name>
    <dbReference type="NCBI Taxonomy" id="1076551"/>
    <lineage>
        <taxon>Bacteria</taxon>
        <taxon>Pseudomonadati</taxon>
        <taxon>Pseudomonadota</taxon>
        <taxon>Gammaproteobacteria</taxon>
        <taxon>Enterobacterales</taxon>
        <taxon>Erwiniaceae</taxon>
        <taxon>Pantoea</taxon>
    </lineage>
</organism>
<dbReference type="RefSeq" id="WP_128601555.1">
    <property type="nucleotide sequence ID" value="NZ_MLFS01000031.1"/>
</dbReference>
<dbReference type="InterPro" id="IPR029044">
    <property type="entry name" value="Nucleotide-diphossugar_trans"/>
</dbReference>
<dbReference type="OrthoDB" id="9802649at2"/>
<name>A0A1X1D8C3_9GAMM</name>
<reference evidence="2 3" key="1">
    <citation type="journal article" date="2017" name="Antonie Van Leeuwenhoek">
        <title>Phylogenomic resolution of the bacterial genus Pantoea and its relationship with Erwinia and Tatumella.</title>
        <authorList>
            <person name="Palmer M."/>
            <person name="Steenkamp E.T."/>
            <person name="Coetzee M.P."/>
            <person name="Chan W.Y."/>
            <person name="van Zyl E."/>
            <person name="De Maayer P."/>
            <person name="Coutinho T.A."/>
            <person name="Blom J."/>
            <person name="Smits T.H."/>
            <person name="Duffy B."/>
            <person name="Venter S.N."/>
        </authorList>
    </citation>
    <scope>NUCLEOTIDE SEQUENCE [LARGE SCALE GENOMIC DNA]</scope>
    <source>
        <strain evidence="2 3">LMG 26277</strain>
    </source>
</reference>
<feature type="domain" description="Glycosyltransferase 2-like" evidence="1">
    <location>
        <begin position="14"/>
        <end position="170"/>
    </location>
</feature>
<keyword evidence="2" id="KW-0808">Transferase</keyword>
<evidence type="ECO:0000313" key="3">
    <source>
        <dbReference type="Proteomes" id="UP000193104"/>
    </source>
</evidence>